<dbReference type="InterPro" id="IPR018168">
    <property type="entry name" value="Ubi_Hdrlase_CS"/>
</dbReference>
<evidence type="ECO:0000256" key="2">
    <source>
        <dbReference type="ARBA" id="ARBA00004749"/>
    </source>
</evidence>
<keyword evidence="5" id="KW-0274">FAD</keyword>
<dbReference type="GO" id="GO:0004497">
    <property type="term" value="F:monooxygenase activity"/>
    <property type="evidence" value="ECO:0007669"/>
    <property type="project" value="UniProtKB-KW"/>
</dbReference>
<evidence type="ECO:0000256" key="5">
    <source>
        <dbReference type="ARBA" id="ARBA00022827"/>
    </source>
</evidence>
<protein>
    <submittedName>
        <fullName evidence="9">UbiH/UbiF family hydroxylase</fullName>
    </submittedName>
</protein>
<evidence type="ECO:0000256" key="1">
    <source>
        <dbReference type="ARBA" id="ARBA00001974"/>
    </source>
</evidence>
<evidence type="ECO:0000256" key="4">
    <source>
        <dbReference type="ARBA" id="ARBA00022630"/>
    </source>
</evidence>
<dbReference type="Proteomes" id="UP000321201">
    <property type="component" value="Unassembled WGS sequence"/>
</dbReference>
<sequence length="406" mass="43351">MDCDVVVVGGGLVGLAQARALAPSGLAVTLIDSASPPPEPSPLPSLAPEEESVGGWDARVYAISPGNAALLSELGVWPSLDFSRVASVERMEVYGDDGASRIVFSAYEAGRAELAFIVEGRQLQRALESALAGQAGLDWRRPALPADLVWASDRVVLSLEGGEAIEARLVIGADGADSWVRRQADIGVSEKSYRQRAVVANFRCERPHRNTAFQWFRDDGVLALLPLPGNHVSLVWSTWDEHAAELACLGPEALAGRVEQACRGALGQLAQVTPPLAFPLRLVKVKALVAPRVALVGDAAHVIHPLAGQGVNLGFQDVRLLAGVLRERGPVADCGDYFLLRRYERARREDVALMQLATDGLARLFSARTCGVGWLRNAGLRLTNAIAPVKTLLVQHALKDGCPTVP</sequence>
<dbReference type="AlphaFoldDB" id="A0A5C7ETF4"/>
<accession>A0A5C7ETF4</accession>
<dbReference type="InterPro" id="IPR051205">
    <property type="entry name" value="UbiH/COQ6_monooxygenase"/>
</dbReference>
<proteinExistence type="inferred from homology"/>
<dbReference type="EMBL" id="VPFL01000025">
    <property type="protein sequence ID" value="TXF10628.1"/>
    <property type="molecule type" value="Genomic_DNA"/>
</dbReference>
<dbReference type="PROSITE" id="PS01304">
    <property type="entry name" value="UBIH"/>
    <property type="match status" value="1"/>
</dbReference>
<dbReference type="Pfam" id="PF01494">
    <property type="entry name" value="FAD_binding_3"/>
    <property type="match status" value="1"/>
</dbReference>
<keyword evidence="4" id="KW-0285">Flavoprotein</keyword>
<dbReference type="GO" id="GO:0006744">
    <property type="term" value="P:ubiquinone biosynthetic process"/>
    <property type="evidence" value="ECO:0007669"/>
    <property type="project" value="UniProtKB-UniPathway"/>
</dbReference>
<comment type="pathway">
    <text evidence="2">Cofactor biosynthesis; ubiquinone biosynthesis.</text>
</comment>
<feature type="domain" description="FAD-binding" evidence="8">
    <location>
        <begin position="159"/>
        <end position="348"/>
    </location>
</feature>
<evidence type="ECO:0000256" key="7">
    <source>
        <dbReference type="ARBA" id="ARBA00023033"/>
    </source>
</evidence>
<evidence type="ECO:0000313" key="10">
    <source>
        <dbReference type="Proteomes" id="UP000321201"/>
    </source>
</evidence>
<dbReference type="PRINTS" id="PR00420">
    <property type="entry name" value="RNGMNOXGNASE"/>
</dbReference>
<comment type="similarity">
    <text evidence="3">Belongs to the UbiH/COQ6 family.</text>
</comment>
<comment type="caution">
    <text evidence="9">The sequence shown here is derived from an EMBL/GenBank/DDBJ whole genome shotgun (WGS) entry which is preliminary data.</text>
</comment>
<dbReference type="FunFam" id="3.50.50.60:FF:000021">
    <property type="entry name" value="Ubiquinone biosynthesis monooxygenase COQ6"/>
    <property type="match status" value="1"/>
</dbReference>
<dbReference type="InParanoid" id="A0A5C7ETF4"/>
<evidence type="ECO:0000256" key="3">
    <source>
        <dbReference type="ARBA" id="ARBA00005349"/>
    </source>
</evidence>
<dbReference type="FunCoup" id="A0A5C7ETF4">
    <property type="interactions" value="391"/>
</dbReference>
<keyword evidence="6" id="KW-0560">Oxidoreductase</keyword>
<dbReference type="SUPFAM" id="SSF51905">
    <property type="entry name" value="FAD/NAD(P)-binding domain"/>
    <property type="match status" value="1"/>
</dbReference>
<evidence type="ECO:0000259" key="8">
    <source>
        <dbReference type="Pfam" id="PF01494"/>
    </source>
</evidence>
<dbReference type="OrthoDB" id="9769565at2"/>
<dbReference type="GO" id="GO:0071949">
    <property type="term" value="F:FAD binding"/>
    <property type="evidence" value="ECO:0007669"/>
    <property type="project" value="InterPro"/>
</dbReference>
<organism evidence="9 10">
    <name type="scientific">Pelomicrobium methylotrophicum</name>
    <dbReference type="NCBI Taxonomy" id="2602750"/>
    <lineage>
        <taxon>Bacteria</taxon>
        <taxon>Pseudomonadati</taxon>
        <taxon>Pseudomonadota</taxon>
        <taxon>Hydrogenophilia</taxon>
        <taxon>Hydrogenophilia incertae sedis</taxon>
        <taxon>Pelomicrobium</taxon>
    </lineage>
</organism>
<evidence type="ECO:0000256" key="6">
    <source>
        <dbReference type="ARBA" id="ARBA00023002"/>
    </source>
</evidence>
<dbReference type="GO" id="GO:0110142">
    <property type="term" value="C:ubiquinone biosynthesis complex"/>
    <property type="evidence" value="ECO:0007669"/>
    <property type="project" value="UniProtKB-ARBA"/>
</dbReference>
<comment type="cofactor">
    <cofactor evidence="1">
        <name>FAD</name>
        <dbReference type="ChEBI" id="CHEBI:57692"/>
    </cofactor>
</comment>
<name>A0A5C7ETF4_9PROT</name>
<dbReference type="PANTHER" id="PTHR43876:SF7">
    <property type="entry name" value="UBIQUINONE BIOSYNTHESIS MONOOXYGENASE COQ6, MITOCHONDRIAL"/>
    <property type="match status" value="1"/>
</dbReference>
<gene>
    <name evidence="9" type="ORF">FR698_14370</name>
</gene>
<dbReference type="GO" id="GO:0016705">
    <property type="term" value="F:oxidoreductase activity, acting on paired donors, with incorporation or reduction of molecular oxygen"/>
    <property type="evidence" value="ECO:0007669"/>
    <property type="project" value="InterPro"/>
</dbReference>
<reference evidence="9 10" key="1">
    <citation type="submission" date="2019-08" db="EMBL/GenBank/DDBJ databases">
        <title>Pelomicrobium methylotrophicum gen. nov., sp. nov. a moderately thermophilic, facultatively anaerobic, lithoautotrophic and methylotrophic bacterium isolated from a terrestrial mud volcano.</title>
        <authorList>
            <person name="Slobodkina G.B."/>
            <person name="Merkel A.Y."/>
            <person name="Slobodkin A.I."/>
        </authorList>
    </citation>
    <scope>NUCLEOTIDE SEQUENCE [LARGE SCALE GENOMIC DNA]</scope>
    <source>
        <strain evidence="9 10">SM250</strain>
    </source>
</reference>
<dbReference type="UniPathway" id="UPA00232"/>
<dbReference type="NCBIfam" id="NF005788">
    <property type="entry name" value="PRK07608.1-3"/>
    <property type="match status" value="1"/>
</dbReference>
<dbReference type="InterPro" id="IPR036188">
    <property type="entry name" value="FAD/NAD-bd_sf"/>
</dbReference>
<dbReference type="PANTHER" id="PTHR43876">
    <property type="entry name" value="UBIQUINONE BIOSYNTHESIS MONOOXYGENASE COQ6, MITOCHONDRIAL"/>
    <property type="match status" value="1"/>
</dbReference>
<dbReference type="InterPro" id="IPR010971">
    <property type="entry name" value="UbiH/COQ6"/>
</dbReference>
<dbReference type="InterPro" id="IPR002938">
    <property type="entry name" value="FAD-bd"/>
</dbReference>
<evidence type="ECO:0000313" key="9">
    <source>
        <dbReference type="EMBL" id="TXF10628.1"/>
    </source>
</evidence>
<dbReference type="Gene3D" id="3.50.50.60">
    <property type="entry name" value="FAD/NAD(P)-binding domain"/>
    <property type="match status" value="2"/>
</dbReference>
<keyword evidence="10" id="KW-1185">Reference proteome</keyword>
<dbReference type="NCBIfam" id="TIGR01988">
    <property type="entry name" value="Ubi-OHases"/>
    <property type="match status" value="1"/>
</dbReference>
<keyword evidence="7" id="KW-0503">Monooxygenase</keyword>
<dbReference type="RefSeq" id="WP_147800896.1">
    <property type="nucleotide sequence ID" value="NZ_VPFL01000025.1"/>
</dbReference>